<dbReference type="Gene3D" id="3.40.50.200">
    <property type="entry name" value="Peptidase S8/S53 domain"/>
    <property type="match status" value="1"/>
</dbReference>
<organism evidence="10 11">
    <name type="scientific">Anaerosporobacter mobilis DSM 15930</name>
    <dbReference type="NCBI Taxonomy" id="1120996"/>
    <lineage>
        <taxon>Bacteria</taxon>
        <taxon>Bacillati</taxon>
        <taxon>Bacillota</taxon>
        <taxon>Clostridia</taxon>
        <taxon>Lachnospirales</taxon>
        <taxon>Lachnospiraceae</taxon>
        <taxon>Anaerosporobacter</taxon>
    </lineage>
</organism>
<feature type="active site" description="Charge relay system" evidence="5 6">
    <location>
        <position position="198"/>
    </location>
</feature>
<dbReference type="InterPro" id="IPR000209">
    <property type="entry name" value="Peptidase_S8/S53_dom"/>
</dbReference>
<feature type="domain" description="Peptidase S8/S53" evidence="8">
    <location>
        <begin position="444"/>
        <end position="568"/>
    </location>
</feature>
<protein>
    <submittedName>
        <fullName evidence="10">Subtilase family protein</fullName>
    </submittedName>
</protein>
<dbReference type="STRING" id="1120996.SAMN02746066_00511"/>
<dbReference type="InterPro" id="IPR034045">
    <property type="entry name" value="Pep_S8_CspA-like"/>
</dbReference>
<evidence type="ECO:0000313" key="11">
    <source>
        <dbReference type="Proteomes" id="UP000184038"/>
    </source>
</evidence>
<evidence type="ECO:0000256" key="2">
    <source>
        <dbReference type="ARBA" id="ARBA00022670"/>
    </source>
</evidence>
<evidence type="ECO:0000256" key="5">
    <source>
        <dbReference type="PIRSR" id="PIRSR615500-1"/>
    </source>
</evidence>
<gene>
    <name evidence="10" type="ORF">SAMN02746066_00511</name>
</gene>
<dbReference type="SUPFAM" id="SSF52743">
    <property type="entry name" value="Subtilisin-like"/>
    <property type="match status" value="1"/>
</dbReference>
<dbReference type="InterPro" id="IPR017310">
    <property type="entry name" value="Pept_S8A_subtilisin_clostridia"/>
</dbReference>
<accession>A0A1M7FAG5</accession>
<dbReference type="InterPro" id="IPR050131">
    <property type="entry name" value="Peptidase_S8_subtilisin-like"/>
</dbReference>
<feature type="active site" description="Charge relay system" evidence="5 6">
    <location>
        <position position="128"/>
    </location>
</feature>
<dbReference type="InterPro" id="IPR041365">
    <property type="entry name" value="CspB_prodomain"/>
</dbReference>
<dbReference type="Pfam" id="PF18425">
    <property type="entry name" value="CspB_prodomain"/>
    <property type="match status" value="1"/>
</dbReference>
<dbReference type="OrthoDB" id="9762689at2"/>
<dbReference type="Proteomes" id="UP000184038">
    <property type="component" value="Unassembled WGS sequence"/>
</dbReference>
<keyword evidence="2 6" id="KW-0645">Protease</keyword>
<evidence type="ECO:0000259" key="8">
    <source>
        <dbReference type="Pfam" id="PF00082"/>
    </source>
</evidence>
<keyword evidence="3 6" id="KW-0378">Hydrolase</keyword>
<dbReference type="GO" id="GO:0004252">
    <property type="term" value="F:serine-type endopeptidase activity"/>
    <property type="evidence" value="ECO:0007669"/>
    <property type="project" value="UniProtKB-UniRule"/>
</dbReference>
<dbReference type="PANTHER" id="PTHR43806:SF11">
    <property type="entry name" value="CEREVISIN-RELATED"/>
    <property type="match status" value="1"/>
</dbReference>
<dbReference type="PROSITE" id="PS00136">
    <property type="entry name" value="SUBTILASE_ASP"/>
    <property type="match status" value="1"/>
</dbReference>
<feature type="domain" description="Peptidase S8/S53" evidence="8">
    <location>
        <begin position="119"/>
        <end position="316"/>
    </location>
</feature>
<dbReference type="RefSeq" id="WP_073282397.1">
    <property type="nucleotide sequence ID" value="NZ_FRCP01000005.1"/>
</dbReference>
<dbReference type="PRINTS" id="PR00723">
    <property type="entry name" value="SUBTILISIN"/>
</dbReference>
<keyword evidence="4 6" id="KW-0720">Serine protease</keyword>
<dbReference type="PANTHER" id="PTHR43806">
    <property type="entry name" value="PEPTIDASE S8"/>
    <property type="match status" value="1"/>
</dbReference>
<keyword evidence="11" id="KW-1185">Reference proteome</keyword>
<name>A0A1M7FAG5_9FIRM</name>
<dbReference type="InterPro" id="IPR022398">
    <property type="entry name" value="Peptidase_S8_His-AS"/>
</dbReference>
<dbReference type="GO" id="GO:0006508">
    <property type="term" value="P:proteolysis"/>
    <property type="evidence" value="ECO:0007669"/>
    <property type="project" value="UniProtKB-KW"/>
</dbReference>
<dbReference type="InterPro" id="IPR036852">
    <property type="entry name" value="Peptidase_S8/S53_dom_sf"/>
</dbReference>
<dbReference type="AlphaFoldDB" id="A0A1M7FAG5"/>
<dbReference type="InterPro" id="IPR015500">
    <property type="entry name" value="Peptidase_S8_subtilisin-rel"/>
</dbReference>
<dbReference type="Pfam" id="PF00082">
    <property type="entry name" value="Peptidase_S8"/>
    <property type="match status" value="2"/>
</dbReference>
<evidence type="ECO:0000256" key="4">
    <source>
        <dbReference type="ARBA" id="ARBA00022825"/>
    </source>
</evidence>
<evidence type="ECO:0000256" key="7">
    <source>
        <dbReference type="RuleBase" id="RU003355"/>
    </source>
</evidence>
<dbReference type="PROSITE" id="PS51892">
    <property type="entry name" value="SUBTILASE"/>
    <property type="match status" value="1"/>
</dbReference>
<dbReference type="InterPro" id="IPR023827">
    <property type="entry name" value="Peptidase_S8_Asp-AS"/>
</dbReference>
<evidence type="ECO:0000256" key="6">
    <source>
        <dbReference type="PROSITE-ProRule" id="PRU01240"/>
    </source>
</evidence>
<proteinExistence type="inferred from homology"/>
<comment type="similarity">
    <text evidence="1 6 7">Belongs to the peptidase S8 family.</text>
</comment>
<feature type="domain" description="Csp protease B prodomain" evidence="9">
    <location>
        <begin position="5"/>
        <end position="92"/>
    </location>
</feature>
<dbReference type="PROSITE" id="PS00137">
    <property type="entry name" value="SUBTILASE_HIS"/>
    <property type="match status" value="1"/>
</dbReference>
<dbReference type="PROSITE" id="PS00138">
    <property type="entry name" value="SUBTILASE_SER"/>
    <property type="match status" value="1"/>
</dbReference>
<sequence>MNSGKRDNQLNLALDVGQETREQTLDLDVGFLPEVQSWELIVKYTGSLQRIRDELHISAVELLNEYAILIIPENLITRLGTYEEIEFIEKPKRLVFAVANGRAESCINQLQLPQFNLFGEGVIVAIIDSGIDYSHPDFRNNDGTTRIEMLWDQTIQGSPPEGYDIGTLYTRENINEALAERNIAQRLAIVPSVDLSGHGTGVAGIACGNGRASNGRNRGVASESNMIIVKLGAPTPLSFPNTTQLMQGIDFCIRNAIRIGQPIAVNVSFGNNYGSHDGRSLLEYYINDIANLWKSNIVIGSGNEGATARHTNGFVQNRSNQIIELAVSEYERTFNLQLWKNYNDIMSIEITSPSNVTVGPIREIQGTQSFVVDNTRVLFYYGEPIPFNKAQEIYFEFIPVMERVATGIWKIRLNGENIVVGNYDFWLPAGNAISAETRFLRPTPDVTLTIPSTTFRAITVGAYDGSTDSYANFSGRGFTRDGETIKPDIVAPGVDITSTAPNSSYSTYTGTSFATPFVTGSAAMLMQWGIVKGNDQYLYGEKLKAYLIKGARHLPGFNTYPNPQVGWGALCVRDSLPI</sequence>
<evidence type="ECO:0000256" key="3">
    <source>
        <dbReference type="ARBA" id="ARBA00022801"/>
    </source>
</evidence>
<dbReference type="InterPro" id="IPR023828">
    <property type="entry name" value="Peptidase_S8_Ser-AS"/>
</dbReference>
<evidence type="ECO:0000259" key="9">
    <source>
        <dbReference type="Pfam" id="PF18425"/>
    </source>
</evidence>
<dbReference type="Gene3D" id="2.60.120.1290">
    <property type="match status" value="1"/>
</dbReference>
<dbReference type="PIRSF" id="PIRSF037894">
    <property type="entry name" value="Subtilisin_rel_CspABC"/>
    <property type="match status" value="1"/>
</dbReference>
<dbReference type="Gene3D" id="3.30.70.2980">
    <property type="match status" value="1"/>
</dbReference>
<feature type="active site" description="Charge relay system" evidence="5 6">
    <location>
        <position position="512"/>
    </location>
</feature>
<dbReference type="EMBL" id="FRCP01000005">
    <property type="protein sequence ID" value="SHM01006.1"/>
    <property type="molecule type" value="Genomic_DNA"/>
</dbReference>
<reference evidence="10 11" key="1">
    <citation type="submission" date="2016-11" db="EMBL/GenBank/DDBJ databases">
        <authorList>
            <person name="Jaros S."/>
            <person name="Januszkiewicz K."/>
            <person name="Wedrychowicz H."/>
        </authorList>
    </citation>
    <scope>NUCLEOTIDE SEQUENCE [LARGE SCALE GENOMIC DNA]</scope>
    <source>
        <strain evidence="10 11">DSM 15930</strain>
    </source>
</reference>
<evidence type="ECO:0000256" key="1">
    <source>
        <dbReference type="ARBA" id="ARBA00011073"/>
    </source>
</evidence>
<dbReference type="CDD" id="cd07478">
    <property type="entry name" value="Peptidases_S8_CspA-like"/>
    <property type="match status" value="1"/>
</dbReference>
<evidence type="ECO:0000313" key="10">
    <source>
        <dbReference type="EMBL" id="SHM01006.1"/>
    </source>
</evidence>